<dbReference type="NCBIfam" id="NF009381">
    <property type="entry name" value="PRK12740.1-5"/>
    <property type="match status" value="1"/>
</dbReference>
<organism evidence="10 11">
    <name type="scientific">Pseudodesulfovibrio karagichevae</name>
    <dbReference type="NCBI Taxonomy" id="3239305"/>
    <lineage>
        <taxon>Bacteria</taxon>
        <taxon>Pseudomonadati</taxon>
        <taxon>Thermodesulfobacteriota</taxon>
        <taxon>Desulfovibrionia</taxon>
        <taxon>Desulfovibrionales</taxon>
        <taxon>Desulfovibrionaceae</taxon>
    </lineage>
</organism>
<reference evidence="10 11" key="1">
    <citation type="submission" date="2024-08" db="EMBL/GenBank/DDBJ databases">
        <title>Sulfate-reducing bacteria isolated from formation water of the oil field in Kazakhstan and description of Pseudodesulfovibrio sp.</title>
        <authorList>
            <person name="Bidzhieva S.K."/>
            <person name="Tourova T.P."/>
            <person name="Grouzdev D.S."/>
            <person name="Beletsky A.V."/>
            <person name="Sokolova D.S."/>
            <person name="Samigullina S.R."/>
            <person name="Poltaraus A.B."/>
            <person name="Avtukh A.N."/>
            <person name="Tereshina V.M."/>
            <person name="Zhaparov N.S."/>
            <person name="Mardanov A.V."/>
            <person name="Nazina T.N."/>
        </authorList>
    </citation>
    <scope>NUCLEOTIDE SEQUENCE [LARGE SCALE GENOMIC DNA]</scope>
    <source>
        <strain evidence="10 11">9FUS</strain>
    </source>
</reference>
<keyword evidence="3 8" id="KW-0547">Nucleotide-binding</keyword>
<dbReference type="Pfam" id="PF00009">
    <property type="entry name" value="GTP_EFTU"/>
    <property type="match status" value="1"/>
</dbReference>
<dbReference type="Pfam" id="PF00679">
    <property type="entry name" value="EFG_C"/>
    <property type="match status" value="1"/>
</dbReference>
<dbReference type="InterPro" id="IPR000640">
    <property type="entry name" value="EFG_V-like"/>
</dbReference>
<evidence type="ECO:0000256" key="6">
    <source>
        <dbReference type="ARBA" id="ARBA00023134"/>
    </source>
</evidence>
<sequence>MARKVPRDKQRNIGIMAHIDAGKTTTTERILFYTGVSHKIGEVHDGEATMDWMVQEQERGITITSAATTCFWREHRINIIDTPGHVDFTMEVERALRVLDGAVAVFDSVAGVEPQSETVWRQADRYHVPRMAFVNKMDRIGADFFRCVSMMKTRLGAKAVPLQLPIGAEDDFEGVVDLIEGKAYIYDHLDHGASFTTTEVPTHLQDQYEEMRAEMIEAIAEEDESLLEKYMAEEELTPEEIREGVRKATTSLSICPVLCGTAFRNKGVQPLLDAVVDYLPSPLDIPTMKGMDPQNAETIIECPCDDDEPMAALAFKLMTDPFVGHLTFLRLYSGKIESGATFMNAATGKKERIGRLLKMHANKREEIKEAYAGDIVAAVGLKNVATGDTLCDLKRAVVLESLDIPEPVIEVAIEPKTKADRDTLSAALVKLSKEDPSFRVKGDEETGQTLIAGMGELHLEIIVDRLLREFNVNANVGAPRVAYRETISAAKKVDVKHAKQSGGRGQYGHVVIEVEPNPEKGYEFVDEIKGGVIPKEYIPAVDKGIQDAMKNGIVAGFPVVDVKVKLVFGSFHEVDSSEQAFYIAGSLAIKEACRGAKPVLLEPIMSVEVVTPEDYLGDVMGDLNGRRGRVGEMEARTGVQVIRSFVPLSEMFGYATDLRSKTQGRATFTMQFDHYERLPNNLAEELMKGND</sequence>
<feature type="domain" description="Tr-type G" evidence="9">
    <location>
        <begin position="8"/>
        <end position="283"/>
    </location>
</feature>
<evidence type="ECO:0000259" key="9">
    <source>
        <dbReference type="PROSITE" id="PS51722"/>
    </source>
</evidence>
<evidence type="ECO:0000256" key="4">
    <source>
        <dbReference type="ARBA" id="ARBA00022768"/>
    </source>
</evidence>
<dbReference type="RefSeq" id="WP_371387316.1">
    <property type="nucleotide sequence ID" value="NZ_JBGLYH010000042.1"/>
</dbReference>
<dbReference type="SMART" id="SM00838">
    <property type="entry name" value="EFG_C"/>
    <property type="match status" value="1"/>
</dbReference>
<dbReference type="PROSITE" id="PS00301">
    <property type="entry name" value="G_TR_1"/>
    <property type="match status" value="1"/>
</dbReference>
<dbReference type="InterPro" id="IPR009000">
    <property type="entry name" value="Transl_B-barrel_sf"/>
</dbReference>
<feature type="binding site" evidence="8">
    <location>
        <begin position="135"/>
        <end position="138"/>
    </location>
    <ligand>
        <name>GTP</name>
        <dbReference type="ChEBI" id="CHEBI:37565"/>
    </ligand>
</feature>
<dbReference type="SUPFAM" id="SSF54980">
    <property type="entry name" value="EF-G C-terminal domain-like"/>
    <property type="match status" value="2"/>
</dbReference>
<evidence type="ECO:0000313" key="10">
    <source>
        <dbReference type="EMBL" id="MEZ7197812.1"/>
    </source>
</evidence>
<dbReference type="Pfam" id="PF14492">
    <property type="entry name" value="EFG_III"/>
    <property type="match status" value="1"/>
</dbReference>
<dbReference type="Gene3D" id="3.40.50.300">
    <property type="entry name" value="P-loop containing nucleotide triphosphate hydrolases"/>
    <property type="match status" value="1"/>
</dbReference>
<dbReference type="SUPFAM" id="SSF50447">
    <property type="entry name" value="Translation proteins"/>
    <property type="match status" value="1"/>
</dbReference>
<dbReference type="InterPro" id="IPR047872">
    <property type="entry name" value="EFG_IV"/>
</dbReference>
<accession>A0ABV4K4C1</accession>
<dbReference type="SUPFAM" id="SSF52540">
    <property type="entry name" value="P-loop containing nucleoside triphosphate hydrolases"/>
    <property type="match status" value="1"/>
</dbReference>
<dbReference type="InterPro" id="IPR020568">
    <property type="entry name" value="Ribosomal_Su5_D2-typ_SF"/>
</dbReference>
<dbReference type="NCBIfam" id="TIGR00231">
    <property type="entry name" value="small_GTP"/>
    <property type="match status" value="1"/>
</dbReference>
<protein>
    <recommendedName>
        <fullName evidence="2 8">Elongation factor G</fullName>
        <shortName evidence="8">EF-G</shortName>
    </recommendedName>
</protein>
<dbReference type="EMBL" id="JBGLYH010000042">
    <property type="protein sequence ID" value="MEZ7197812.1"/>
    <property type="molecule type" value="Genomic_DNA"/>
</dbReference>
<dbReference type="PROSITE" id="PS51722">
    <property type="entry name" value="G_TR_2"/>
    <property type="match status" value="1"/>
</dbReference>
<name>A0ABV4K4C1_9BACT</name>
<dbReference type="InterPro" id="IPR041095">
    <property type="entry name" value="EFG_II"/>
</dbReference>
<dbReference type="InterPro" id="IPR004161">
    <property type="entry name" value="EFTu-like_2"/>
</dbReference>
<dbReference type="PANTHER" id="PTHR43261:SF1">
    <property type="entry name" value="RIBOSOME-RELEASING FACTOR 2, MITOCHONDRIAL"/>
    <property type="match status" value="1"/>
</dbReference>
<dbReference type="CDD" id="cd03713">
    <property type="entry name" value="EFG_mtEFG_C"/>
    <property type="match status" value="1"/>
</dbReference>
<evidence type="ECO:0000256" key="1">
    <source>
        <dbReference type="ARBA" id="ARBA00005870"/>
    </source>
</evidence>
<dbReference type="PANTHER" id="PTHR43261">
    <property type="entry name" value="TRANSLATION ELONGATION FACTOR G-RELATED"/>
    <property type="match status" value="1"/>
</dbReference>
<dbReference type="Pfam" id="PF03144">
    <property type="entry name" value="GTP_EFTU_D2"/>
    <property type="match status" value="1"/>
</dbReference>
<keyword evidence="4 8" id="KW-0251">Elongation factor</keyword>
<dbReference type="InterPro" id="IPR035649">
    <property type="entry name" value="EFG_V"/>
</dbReference>
<dbReference type="CDD" id="cd01886">
    <property type="entry name" value="EF-G"/>
    <property type="match status" value="1"/>
</dbReference>
<evidence type="ECO:0000256" key="5">
    <source>
        <dbReference type="ARBA" id="ARBA00022917"/>
    </source>
</evidence>
<dbReference type="SMART" id="SM00889">
    <property type="entry name" value="EFG_IV"/>
    <property type="match status" value="1"/>
</dbReference>
<feature type="binding site" evidence="8">
    <location>
        <begin position="81"/>
        <end position="85"/>
    </location>
    <ligand>
        <name>GTP</name>
        <dbReference type="ChEBI" id="CHEBI:37565"/>
    </ligand>
</feature>
<comment type="subcellular location">
    <subcellularLocation>
        <location evidence="8">Cytoplasm</location>
    </subcellularLocation>
</comment>
<feature type="binding site" evidence="8">
    <location>
        <begin position="17"/>
        <end position="24"/>
    </location>
    <ligand>
        <name>GTP</name>
        <dbReference type="ChEBI" id="CHEBI:37565"/>
    </ligand>
</feature>
<dbReference type="CDD" id="cd01434">
    <property type="entry name" value="EFG_mtEFG1_IV"/>
    <property type="match status" value="1"/>
</dbReference>
<evidence type="ECO:0000313" key="11">
    <source>
        <dbReference type="Proteomes" id="UP001568698"/>
    </source>
</evidence>
<dbReference type="InterPro" id="IPR004540">
    <property type="entry name" value="Transl_elong_EFG/EF2"/>
</dbReference>
<dbReference type="Gene3D" id="3.30.70.240">
    <property type="match status" value="1"/>
</dbReference>
<dbReference type="Gene3D" id="2.40.30.10">
    <property type="entry name" value="Translation factors"/>
    <property type="match status" value="1"/>
</dbReference>
<comment type="function">
    <text evidence="7 8">Catalyzes the GTP-dependent ribosomal translocation step during translation elongation. During this step, the ribosome changes from the pre-translocational (PRE) to the post-translocational (POST) state as the newly formed A-site-bound peptidyl-tRNA and P-site-bound deacylated tRNA move to the P and E sites, respectively. Catalyzes the coordinated movement of the two tRNA molecules, the mRNA and conformational changes in the ribosome.</text>
</comment>
<dbReference type="InterPro" id="IPR000795">
    <property type="entry name" value="T_Tr_GTP-bd_dom"/>
</dbReference>
<dbReference type="PRINTS" id="PR00315">
    <property type="entry name" value="ELONGATNFCT"/>
</dbReference>
<dbReference type="SUPFAM" id="SSF54211">
    <property type="entry name" value="Ribosomal protein S5 domain 2-like"/>
    <property type="match status" value="1"/>
</dbReference>
<dbReference type="Pfam" id="PF03764">
    <property type="entry name" value="EFG_IV"/>
    <property type="match status" value="1"/>
</dbReference>
<dbReference type="HAMAP" id="MF_00054_B">
    <property type="entry name" value="EF_G_EF_2_B"/>
    <property type="match status" value="1"/>
</dbReference>
<dbReference type="InterPro" id="IPR027417">
    <property type="entry name" value="P-loop_NTPase"/>
</dbReference>
<dbReference type="Proteomes" id="UP001568698">
    <property type="component" value="Unassembled WGS sequence"/>
</dbReference>
<gene>
    <name evidence="8 10" type="primary">fusA</name>
    <name evidence="10" type="ORF">AB6M95_13700</name>
</gene>
<dbReference type="GO" id="GO:0003746">
    <property type="term" value="F:translation elongation factor activity"/>
    <property type="evidence" value="ECO:0007669"/>
    <property type="project" value="UniProtKB-KW"/>
</dbReference>
<keyword evidence="6 8" id="KW-0342">GTP-binding</keyword>
<dbReference type="InterPro" id="IPR014721">
    <property type="entry name" value="Ribsml_uS5_D2-typ_fold_subgr"/>
</dbReference>
<dbReference type="InterPro" id="IPR035647">
    <property type="entry name" value="EFG_III/V"/>
</dbReference>
<proteinExistence type="inferred from homology"/>
<dbReference type="InterPro" id="IPR005517">
    <property type="entry name" value="Transl_elong_EFG/EF2_IV"/>
</dbReference>
<comment type="caution">
    <text evidence="10">The sequence shown here is derived from an EMBL/GenBank/DDBJ whole genome shotgun (WGS) entry which is preliminary data.</text>
</comment>
<dbReference type="CDD" id="cd04088">
    <property type="entry name" value="EFG_mtEFG_II"/>
    <property type="match status" value="1"/>
</dbReference>
<dbReference type="CDD" id="cd16262">
    <property type="entry name" value="EFG_III"/>
    <property type="match status" value="1"/>
</dbReference>
<keyword evidence="11" id="KW-1185">Reference proteome</keyword>
<evidence type="ECO:0000256" key="2">
    <source>
        <dbReference type="ARBA" id="ARBA00017872"/>
    </source>
</evidence>
<evidence type="ECO:0000256" key="3">
    <source>
        <dbReference type="ARBA" id="ARBA00022741"/>
    </source>
</evidence>
<keyword evidence="8" id="KW-0963">Cytoplasm</keyword>
<dbReference type="InterPro" id="IPR031157">
    <property type="entry name" value="G_TR_CS"/>
</dbReference>
<dbReference type="Gene3D" id="3.30.230.10">
    <property type="match status" value="1"/>
</dbReference>
<evidence type="ECO:0000256" key="7">
    <source>
        <dbReference type="ARBA" id="ARBA00024731"/>
    </source>
</evidence>
<dbReference type="InterPro" id="IPR005225">
    <property type="entry name" value="Small_GTP-bd"/>
</dbReference>
<evidence type="ECO:0000256" key="8">
    <source>
        <dbReference type="HAMAP-Rule" id="MF_00054"/>
    </source>
</evidence>
<keyword evidence="5 8" id="KW-0648">Protein biosynthesis</keyword>
<dbReference type="Gene3D" id="3.30.70.870">
    <property type="entry name" value="Elongation Factor G (Translational Gtpase), domain 3"/>
    <property type="match status" value="1"/>
</dbReference>
<comment type="similarity">
    <text evidence="1 8">Belongs to the TRAFAC class translation factor GTPase superfamily. Classic translation factor GTPase family. EF-G/EF-2 subfamily.</text>
</comment>
<dbReference type="NCBIfam" id="NF009379">
    <property type="entry name" value="PRK12740.1-3"/>
    <property type="match status" value="1"/>
</dbReference>
<dbReference type="NCBIfam" id="TIGR00484">
    <property type="entry name" value="EF-G"/>
    <property type="match status" value="1"/>
</dbReference>
<dbReference type="InterPro" id="IPR009022">
    <property type="entry name" value="EFG_III"/>
</dbReference>